<feature type="chain" id="PRO_5037992930" evidence="2">
    <location>
        <begin position="26"/>
        <end position="310"/>
    </location>
</feature>
<sequence length="310" mass="32086">MGRPRTCVAATVAVLSMLVSATSAAAAGCASIDYQATLVSATHALLATPPDVPAAQAEITTLLQADGSRGPALQPVLDDLATAPPDIEDAQTRLSSMSAALAYPAHSTCNVDGGAARSALHDVYASPAFRQLDDSTQPGLLDTLLKAIASIFSRAAGALGPTGGLLLSLTVLALLALVAWRRWHGSAAQHSPRLMEPAAGGDDPDAEWQAAERAALAGEHREAVRRAFRAALLDVALRGRVHIDAAWTTRELLGRVHADGDVLVALAAAAALFERAWYSGRAVTAADWQTASERCAGVRRMARQVGVAPG</sequence>
<dbReference type="AlphaFoldDB" id="A0A934NJG7"/>
<evidence type="ECO:0000313" key="5">
    <source>
        <dbReference type="Proteomes" id="UP000614410"/>
    </source>
</evidence>
<keyword evidence="1" id="KW-0472">Membrane</keyword>
<dbReference type="Pfam" id="PF13559">
    <property type="entry name" value="DUF4129"/>
    <property type="match status" value="1"/>
</dbReference>
<keyword evidence="1" id="KW-0812">Transmembrane</keyword>
<organism evidence="4 5">
    <name type="scientific">Candidatus Amunia macphersoniae</name>
    <dbReference type="NCBI Taxonomy" id="3127014"/>
    <lineage>
        <taxon>Bacteria</taxon>
        <taxon>Bacillati</taxon>
        <taxon>Candidatus Dormiibacterota</taxon>
        <taxon>Candidatus Dormibacteria</taxon>
        <taxon>Candidatus Aeolococcales</taxon>
        <taxon>Candidatus Aeolococcaceae</taxon>
        <taxon>Candidatus Amunia</taxon>
    </lineage>
</organism>
<feature type="domain" description="Protein-glutamine gamma-glutamyltransferase-like C-terminal" evidence="3">
    <location>
        <begin position="227"/>
        <end position="293"/>
    </location>
</feature>
<evidence type="ECO:0000259" key="3">
    <source>
        <dbReference type="Pfam" id="PF13559"/>
    </source>
</evidence>
<dbReference type="Proteomes" id="UP000614410">
    <property type="component" value="Unassembled WGS sequence"/>
</dbReference>
<name>A0A934NJG7_9BACT</name>
<dbReference type="PROSITE" id="PS51257">
    <property type="entry name" value="PROKAR_LIPOPROTEIN"/>
    <property type="match status" value="1"/>
</dbReference>
<feature type="signal peptide" evidence="2">
    <location>
        <begin position="1"/>
        <end position="25"/>
    </location>
</feature>
<keyword evidence="2" id="KW-0732">Signal</keyword>
<dbReference type="InterPro" id="IPR025403">
    <property type="entry name" value="TgpA-like_C"/>
</dbReference>
<comment type="caution">
    <text evidence="4">The sequence shown here is derived from an EMBL/GenBank/DDBJ whole genome shotgun (WGS) entry which is preliminary data.</text>
</comment>
<evidence type="ECO:0000313" key="4">
    <source>
        <dbReference type="EMBL" id="MBJ7609399.1"/>
    </source>
</evidence>
<feature type="transmembrane region" description="Helical" evidence="1">
    <location>
        <begin position="158"/>
        <end position="180"/>
    </location>
</feature>
<dbReference type="EMBL" id="JAEKNN010000041">
    <property type="protein sequence ID" value="MBJ7609399.1"/>
    <property type="molecule type" value="Genomic_DNA"/>
</dbReference>
<reference evidence="4 5" key="1">
    <citation type="submission" date="2020-10" db="EMBL/GenBank/DDBJ databases">
        <title>Ca. Dormibacterota MAGs.</title>
        <authorList>
            <person name="Montgomery K."/>
        </authorList>
    </citation>
    <scope>NUCLEOTIDE SEQUENCE [LARGE SCALE GENOMIC DNA]</scope>
    <source>
        <strain evidence="4">Mitchell_Peninsula_5</strain>
    </source>
</reference>
<proteinExistence type="predicted"/>
<protein>
    <submittedName>
        <fullName evidence="4">DUF4129 domain-containing protein</fullName>
    </submittedName>
</protein>
<gene>
    <name evidence="4" type="ORF">JF887_08210</name>
</gene>
<evidence type="ECO:0000256" key="2">
    <source>
        <dbReference type="SAM" id="SignalP"/>
    </source>
</evidence>
<evidence type="ECO:0000256" key="1">
    <source>
        <dbReference type="SAM" id="Phobius"/>
    </source>
</evidence>
<keyword evidence="1" id="KW-1133">Transmembrane helix</keyword>
<accession>A0A934NJG7</accession>